<dbReference type="RefSeq" id="WP_318798396.1">
    <property type="nucleotide sequence ID" value="NZ_JARUJP010000015.1"/>
</dbReference>
<sequence>MENTKNNRNNYNEEFATEQDVSGGKTLENQVSNEEMLYRKKEEYDAKFTLYKGSILPEDQR</sequence>
<evidence type="ECO:0000313" key="3">
    <source>
        <dbReference type="Proteomes" id="UP001281656"/>
    </source>
</evidence>
<dbReference type="EMBL" id="JARUJP010000015">
    <property type="protein sequence ID" value="MDW8802037.1"/>
    <property type="molecule type" value="Genomic_DNA"/>
</dbReference>
<accession>A0ABU4JV64</accession>
<evidence type="ECO:0000256" key="1">
    <source>
        <dbReference type="SAM" id="MobiDB-lite"/>
    </source>
</evidence>
<protein>
    <submittedName>
        <fullName evidence="2">Uncharacterized protein</fullName>
    </submittedName>
</protein>
<keyword evidence="3" id="KW-1185">Reference proteome</keyword>
<name>A0ABU4JV64_9CLOT</name>
<feature type="compositionally biased region" description="Low complexity" evidence="1">
    <location>
        <begin position="1"/>
        <end position="14"/>
    </location>
</feature>
<organism evidence="2 3">
    <name type="scientific">Clostridium tanneri</name>
    <dbReference type="NCBI Taxonomy" id="3037988"/>
    <lineage>
        <taxon>Bacteria</taxon>
        <taxon>Bacillati</taxon>
        <taxon>Bacillota</taxon>
        <taxon>Clostridia</taxon>
        <taxon>Eubacteriales</taxon>
        <taxon>Clostridiaceae</taxon>
        <taxon>Clostridium</taxon>
    </lineage>
</organism>
<dbReference type="Proteomes" id="UP001281656">
    <property type="component" value="Unassembled WGS sequence"/>
</dbReference>
<proteinExistence type="predicted"/>
<reference evidence="2 3" key="1">
    <citation type="submission" date="2023-04" db="EMBL/GenBank/DDBJ databases">
        <title>Clostridium tannerae sp. nov., isolated from the fecal material of an alpaca.</title>
        <authorList>
            <person name="Miller S."/>
            <person name="Hendry M."/>
            <person name="King J."/>
            <person name="Sankaranarayanan K."/>
            <person name="Lawson P.A."/>
        </authorList>
    </citation>
    <scope>NUCLEOTIDE SEQUENCE [LARGE SCALE GENOMIC DNA]</scope>
    <source>
        <strain evidence="2 3">A1-XYC3</strain>
    </source>
</reference>
<comment type="caution">
    <text evidence="2">The sequence shown here is derived from an EMBL/GenBank/DDBJ whole genome shotgun (WGS) entry which is preliminary data.</text>
</comment>
<gene>
    <name evidence="2" type="ORF">P8V03_12840</name>
</gene>
<evidence type="ECO:0000313" key="2">
    <source>
        <dbReference type="EMBL" id="MDW8802037.1"/>
    </source>
</evidence>
<feature type="region of interest" description="Disordered" evidence="1">
    <location>
        <begin position="1"/>
        <end position="28"/>
    </location>
</feature>